<comment type="caution">
    <text evidence="7">The sequence shown here is derived from an EMBL/GenBank/DDBJ whole genome shotgun (WGS) entry which is preliminary data.</text>
</comment>
<evidence type="ECO:0000256" key="4">
    <source>
        <dbReference type="ARBA" id="ARBA00022989"/>
    </source>
</evidence>
<feature type="transmembrane region" description="Helical" evidence="6">
    <location>
        <begin position="100"/>
        <end position="121"/>
    </location>
</feature>
<evidence type="ECO:0000256" key="2">
    <source>
        <dbReference type="ARBA" id="ARBA00022475"/>
    </source>
</evidence>
<feature type="transmembrane region" description="Helical" evidence="6">
    <location>
        <begin position="162"/>
        <end position="184"/>
    </location>
</feature>
<dbReference type="GO" id="GO:0005886">
    <property type="term" value="C:plasma membrane"/>
    <property type="evidence" value="ECO:0007669"/>
    <property type="project" value="UniProtKB-SubCell"/>
</dbReference>
<sequence>MNKIFLSIVLPRIKSITSNDEVKRFISNLGTIFIFRFIAAILNALSLIIVTRYYGVVAIGEITIIQNVAYFLIIPILLGVNLSIIKYIPTLDKNDVQKLLGSVFVWNIFLTGFFVLIYLIFTDFFSGLTNISTTNWIFSVALAVFINLSMVMDAVLRAEKKFFTLGITKLIGTSVFFVIIVISSLKSGNIYLFIGALIINHCIFAILSFKDIEEKRFGFSLKISKLLYGYGAINMVSWTLSTLLFSVDLFIVNHFVSSYDVGIYSAYHVNVRIFFNMMFHEIFAVVFLPTIAQMDKIKIYKRIVRLIPILLPLAIIANAVLCMILLFMYGRDYPFNWLYVLIVSLSTGFHFIYWIFNSVFTVEGKKGAWICLLVQGIPLPVLLGTCYFLTKIYGVTGAMVSSLITQIVLIGMFILLIKVQYFNRNRSMFSLKRKSIERVNSRNL</sequence>
<reference evidence="7 8" key="1">
    <citation type="submission" date="2019-01" db="EMBL/GenBank/DDBJ databases">
        <title>Chengkuizengella sp. nov., isolated from deep-sea sediment of East Pacific Ocean.</title>
        <authorList>
            <person name="Yang J."/>
            <person name="Lai Q."/>
            <person name="Shao Z."/>
        </authorList>
    </citation>
    <scope>NUCLEOTIDE SEQUENCE [LARGE SCALE GENOMIC DNA]</scope>
    <source>
        <strain evidence="7 8">YPA3-1-1</strain>
    </source>
</reference>
<name>A0A6N9Q002_9BACL</name>
<dbReference type="PANTHER" id="PTHR30250">
    <property type="entry name" value="PST FAMILY PREDICTED COLANIC ACID TRANSPORTER"/>
    <property type="match status" value="1"/>
</dbReference>
<feature type="transmembrane region" description="Helical" evidence="6">
    <location>
        <begin position="68"/>
        <end position="88"/>
    </location>
</feature>
<feature type="transmembrane region" description="Helical" evidence="6">
    <location>
        <begin position="368"/>
        <end position="390"/>
    </location>
</feature>
<feature type="transmembrane region" description="Helical" evidence="6">
    <location>
        <begin position="190"/>
        <end position="209"/>
    </location>
</feature>
<feature type="transmembrane region" description="Helical" evidence="6">
    <location>
        <begin position="396"/>
        <end position="417"/>
    </location>
</feature>
<evidence type="ECO:0000256" key="1">
    <source>
        <dbReference type="ARBA" id="ARBA00004651"/>
    </source>
</evidence>
<dbReference type="PANTHER" id="PTHR30250:SF11">
    <property type="entry name" value="O-ANTIGEN TRANSPORTER-RELATED"/>
    <property type="match status" value="1"/>
</dbReference>
<dbReference type="OrthoDB" id="2677631at2"/>
<evidence type="ECO:0000256" key="3">
    <source>
        <dbReference type="ARBA" id="ARBA00022692"/>
    </source>
</evidence>
<evidence type="ECO:0000256" key="5">
    <source>
        <dbReference type="ARBA" id="ARBA00023136"/>
    </source>
</evidence>
<gene>
    <name evidence="7" type="ORF">ERL59_04340</name>
</gene>
<accession>A0A6N9Q002</accession>
<feature type="transmembrane region" description="Helical" evidence="6">
    <location>
        <begin position="303"/>
        <end position="329"/>
    </location>
</feature>
<dbReference type="Proteomes" id="UP000448943">
    <property type="component" value="Unassembled WGS sequence"/>
</dbReference>
<dbReference type="Pfam" id="PF01943">
    <property type="entry name" value="Polysacc_synt"/>
    <property type="match status" value="1"/>
</dbReference>
<evidence type="ECO:0000256" key="6">
    <source>
        <dbReference type="SAM" id="Phobius"/>
    </source>
</evidence>
<dbReference type="EMBL" id="SIJB01000012">
    <property type="protein sequence ID" value="NBI28185.1"/>
    <property type="molecule type" value="Genomic_DNA"/>
</dbReference>
<keyword evidence="3 6" id="KW-0812">Transmembrane</keyword>
<feature type="transmembrane region" description="Helical" evidence="6">
    <location>
        <begin position="230"/>
        <end position="253"/>
    </location>
</feature>
<feature type="transmembrane region" description="Helical" evidence="6">
    <location>
        <begin position="273"/>
        <end position="291"/>
    </location>
</feature>
<dbReference type="RefSeq" id="WP_160644919.1">
    <property type="nucleotide sequence ID" value="NZ_SIJB01000012.1"/>
</dbReference>
<dbReference type="InterPro" id="IPR050833">
    <property type="entry name" value="Poly_Biosynth_Transport"/>
</dbReference>
<evidence type="ECO:0000313" key="7">
    <source>
        <dbReference type="EMBL" id="NBI28185.1"/>
    </source>
</evidence>
<keyword evidence="2" id="KW-1003">Cell membrane</keyword>
<keyword evidence="5 6" id="KW-0472">Membrane</keyword>
<keyword evidence="8" id="KW-1185">Reference proteome</keyword>
<organism evidence="7 8">
    <name type="scientific">Chengkuizengella marina</name>
    <dbReference type="NCBI Taxonomy" id="2507566"/>
    <lineage>
        <taxon>Bacteria</taxon>
        <taxon>Bacillati</taxon>
        <taxon>Bacillota</taxon>
        <taxon>Bacilli</taxon>
        <taxon>Bacillales</taxon>
        <taxon>Paenibacillaceae</taxon>
        <taxon>Chengkuizengella</taxon>
    </lineage>
</organism>
<proteinExistence type="predicted"/>
<dbReference type="AlphaFoldDB" id="A0A6N9Q002"/>
<feature type="transmembrane region" description="Helical" evidence="6">
    <location>
        <begin position="335"/>
        <end position="356"/>
    </location>
</feature>
<evidence type="ECO:0000313" key="8">
    <source>
        <dbReference type="Proteomes" id="UP000448943"/>
    </source>
</evidence>
<comment type="subcellular location">
    <subcellularLocation>
        <location evidence="1">Cell membrane</location>
        <topology evidence="1">Multi-pass membrane protein</topology>
    </subcellularLocation>
</comment>
<protein>
    <submittedName>
        <fullName evidence="7">Polysaccharide biosynthesis protein</fullName>
    </submittedName>
</protein>
<keyword evidence="4 6" id="KW-1133">Transmembrane helix</keyword>
<feature type="transmembrane region" description="Helical" evidence="6">
    <location>
        <begin position="136"/>
        <end position="155"/>
    </location>
</feature>
<dbReference type="InterPro" id="IPR002797">
    <property type="entry name" value="Polysacc_synth"/>
</dbReference>
<feature type="transmembrane region" description="Helical" evidence="6">
    <location>
        <begin position="33"/>
        <end position="56"/>
    </location>
</feature>